<evidence type="ECO:0000313" key="1">
    <source>
        <dbReference type="EMBL" id="CAG6601620.1"/>
    </source>
</evidence>
<dbReference type="EMBL" id="HBUE01240659">
    <property type="protein sequence ID" value="CAG6549351.1"/>
    <property type="molecule type" value="Transcribed_RNA"/>
</dbReference>
<reference evidence="1" key="1">
    <citation type="submission" date="2021-05" db="EMBL/GenBank/DDBJ databases">
        <authorList>
            <person name="Alioto T."/>
            <person name="Alioto T."/>
            <person name="Gomez Garrido J."/>
        </authorList>
    </citation>
    <scope>NUCLEOTIDE SEQUENCE</scope>
</reference>
<proteinExistence type="predicted"/>
<accession>A0A8D8L2Y2</accession>
<dbReference type="EMBL" id="HBUE01007583">
    <property type="protein sequence ID" value="CAG6446693.1"/>
    <property type="molecule type" value="Transcribed_RNA"/>
</dbReference>
<dbReference type="AlphaFoldDB" id="A0A8D8L2Y2"/>
<organism evidence="1">
    <name type="scientific">Culex pipiens</name>
    <name type="common">House mosquito</name>
    <dbReference type="NCBI Taxonomy" id="7175"/>
    <lineage>
        <taxon>Eukaryota</taxon>
        <taxon>Metazoa</taxon>
        <taxon>Ecdysozoa</taxon>
        <taxon>Arthropoda</taxon>
        <taxon>Hexapoda</taxon>
        <taxon>Insecta</taxon>
        <taxon>Pterygota</taxon>
        <taxon>Neoptera</taxon>
        <taxon>Endopterygota</taxon>
        <taxon>Diptera</taxon>
        <taxon>Nematocera</taxon>
        <taxon>Culicoidea</taxon>
        <taxon>Culicidae</taxon>
        <taxon>Culicinae</taxon>
        <taxon>Culicini</taxon>
        <taxon>Culex</taxon>
        <taxon>Culex</taxon>
    </lineage>
</organism>
<name>A0A8D8L2Y2_CULPI</name>
<dbReference type="EMBL" id="HBUE01347711">
    <property type="protein sequence ID" value="CAG6601620.1"/>
    <property type="molecule type" value="Transcribed_RNA"/>
</dbReference>
<sequence length="102" mass="11242">MNLSLYASSSGSRNFLYLCFRWNFFFFLKRASGLVSSSLSSSSREAEMSLSITYFQKYSSISVPRAARANAPEMLSSFSSAAFTTVPDRRTCKAVCSSPSSL</sequence>
<protein>
    <submittedName>
        <fullName evidence="1">(northern house mosquito) hypothetical protein</fullName>
    </submittedName>
</protein>